<dbReference type="EMBL" id="HBUF01642683">
    <property type="protein sequence ID" value="CAG6785282.1"/>
    <property type="molecule type" value="Transcribed_RNA"/>
</dbReference>
<dbReference type="EMBL" id="HBUF01642684">
    <property type="protein sequence ID" value="CAG6785286.1"/>
    <property type="molecule type" value="Transcribed_RNA"/>
</dbReference>
<organism evidence="2">
    <name type="scientific">Cacopsylla melanoneura</name>
    <dbReference type="NCBI Taxonomy" id="428564"/>
    <lineage>
        <taxon>Eukaryota</taxon>
        <taxon>Metazoa</taxon>
        <taxon>Ecdysozoa</taxon>
        <taxon>Arthropoda</taxon>
        <taxon>Hexapoda</taxon>
        <taxon>Insecta</taxon>
        <taxon>Pterygota</taxon>
        <taxon>Neoptera</taxon>
        <taxon>Paraneoptera</taxon>
        <taxon>Hemiptera</taxon>
        <taxon>Sternorrhyncha</taxon>
        <taxon>Psylloidea</taxon>
        <taxon>Psyllidae</taxon>
        <taxon>Psyllinae</taxon>
        <taxon>Cacopsylla</taxon>
    </lineage>
</organism>
<name>A0A8D9BPS3_9HEMI</name>
<reference evidence="2" key="1">
    <citation type="submission" date="2021-05" db="EMBL/GenBank/DDBJ databases">
        <authorList>
            <person name="Alioto T."/>
            <person name="Alioto T."/>
            <person name="Gomez Garrido J."/>
        </authorList>
    </citation>
    <scope>NUCLEOTIDE SEQUENCE</scope>
</reference>
<accession>A0A8D9BPS3</accession>
<feature type="compositionally biased region" description="Low complexity" evidence="1">
    <location>
        <begin position="29"/>
        <end position="38"/>
    </location>
</feature>
<sequence length="111" mass="12305">MARSISAPPLVTSSFSICIRIARPPPPSLSSSSTTFPPNRSRIREPPIGPRLLLLELSIGPIRSLMLSLSPRRSRMDGFEGGFSRLVAESCFLCWRVLILTSLMRFKMAES</sequence>
<protein>
    <submittedName>
        <fullName evidence="2">Uncharacterized protein</fullName>
    </submittedName>
</protein>
<dbReference type="EMBL" id="HBUF01165352">
    <property type="protein sequence ID" value="CAG6651049.1"/>
    <property type="molecule type" value="Transcribed_RNA"/>
</dbReference>
<dbReference type="EMBL" id="HBUF01165351">
    <property type="protein sequence ID" value="CAG6651046.1"/>
    <property type="molecule type" value="Transcribed_RNA"/>
</dbReference>
<feature type="region of interest" description="Disordered" evidence="1">
    <location>
        <begin position="23"/>
        <end position="44"/>
    </location>
</feature>
<dbReference type="EMBL" id="HBUF01165354">
    <property type="protein sequence ID" value="CAG6651055.1"/>
    <property type="molecule type" value="Transcribed_RNA"/>
</dbReference>
<proteinExistence type="predicted"/>
<dbReference type="EMBL" id="HBUF01165355">
    <property type="protein sequence ID" value="CAG6651058.1"/>
    <property type="molecule type" value="Transcribed_RNA"/>
</dbReference>
<dbReference type="AlphaFoldDB" id="A0A8D9BPS3"/>
<dbReference type="EMBL" id="HBUF01165350">
    <property type="protein sequence ID" value="CAG6651043.1"/>
    <property type="molecule type" value="Transcribed_RNA"/>
</dbReference>
<evidence type="ECO:0000313" key="2">
    <source>
        <dbReference type="EMBL" id="CAG6785286.1"/>
    </source>
</evidence>
<evidence type="ECO:0000256" key="1">
    <source>
        <dbReference type="SAM" id="MobiDB-lite"/>
    </source>
</evidence>
<dbReference type="EMBL" id="HBUF01165353">
    <property type="protein sequence ID" value="CAG6651052.1"/>
    <property type="molecule type" value="Transcribed_RNA"/>
</dbReference>